<name>A0A4R0R0B8_9APHY</name>
<feature type="compositionally biased region" description="Basic and acidic residues" evidence="1">
    <location>
        <begin position="114"/>
        <end position="135"/>
    </location>
</feature>
<gene>
    <name evidence="2" type="ORF">EIP91_010693</name>
</gene>
<accession>A0A4R0R0B8</accession>
<proteinExistence type="predicted"/>
<feature type="compositionally biased region" description="Polar residues" evidence="1">
    <location>
        <begin position="270"/>
        <end position="285"/>
    </location>
</feature>
<feature type="compositionally biased region" description="Basic residues" evidence="1">
    <location>
        <begin position="35"/>
        <end position="45"/>
    </location>
</feature>
<feature type="compositionally biased region" description="Low complexity" evidence="1">
    <location>
        <begin position="158"/>
        <end position="169"/>
    </location>
</feature>
<dbReference type="AlphaFoldDB" id="A0A4R0R0B8"/>
<feature type="non-terminal residue" evidence="2">
    <location>
        <position position="478"/>
    </location>
</feature>
<organism evidence="2 3">
    <name type="scientific">Steccherinum ochraceum</name>
    <dbReference type="NCBI Taxonomy" id="92696"/>
    <lineage>
        <taxon>Eukaryota</taxon>
        <taxon>Fungi</taxon>
        <taxon>Dikarya</taxon>
        <taxon>Basidiomycota</taxon>
        <taxon>Agaricomycotina</taxon>
        <taxon>Agaricomycetes</taxon>
        <taxon>Polyporales</taxon>
        <taxon>Steccherinaceae</taxon>
        <taxon>Steccherinum</taxon>
    </lineage>
</organism>
<reference evidence="2 3" key="1">
    <citation type="submission" date="2018-11" db="EMBL/GenBank/DDBJ databases">
        <title>Genome assembly of Steccherinum ochraceum LE-BIN_3174, the white-rot fungus of the Steccherinaceae family (The Residual Polyporoid clade, Polyporales, Basidiomycota).</title>
        <authorList>
            <person name="Fedorova T.V."/>
            <person name="Glazunova O.A."/>
            <person name="Landesman E.O."/>
            <person name="Moiseenko K.V."/>
            <person name="Psurtseva N.V."/>
            <person name="Savinova O.S."/>
            <person name="Shakhova N.V."/>
            <person name="Tyazhelova T.V."/>
            <person name="Vasina D.V."/>
        </authorList>
    </citation>
    <scope>NUCLEOTIDE SEQUENCE [LARGE SCALE GENOMIC DNA]</scope>
    <source>
        <strain evidence="2 3">LE-BIN_3174</strain>
    </source>
</reference>
<dbReference type="OrthoDB" id="10585429at2759"/>
<feature type="compositionally biased region" description="Polar residues" evidence="1">
    <location>
        <begin position="354"/>
        <end position="377"/>
    </location>
</feature>
<evidence type="ECO:0000313" key="3">
    <source>
        <dbReference type="Proteomes" id="UP000292702"/>
    </source>
</evidence>
<keyword evidence="3" id="KW-1185">Reference proteome</keyword>
<feature type="compositionally biased region" description="Basic and acidic residues" evidence="1">
    <location>
        <begin position="323"/>
        <end position="335"/>
    </location>
</feature>
<feature type="region of interest" description="Disordered" evidence="1">
    <location>
        <begin position="226"/>
        <end position="455"/>
    </location>
</feature>
<sequence length="478" mass="52458">MQRIRKISDLFKKPKEPSPDDFLDCSTSRWDKDRGKAKKQLKHVKSMPLRTPVRTNKPSYRGGQPVPKDKIVYPLIPSTHHVDILESRPSTSSYDTYASEPLDLLPPPSLRLQEFQRRVREEREAERQRSERDKPLPPSPRKPQHQQYATTHGYTGRAAARTAAAQAAPAKPPPSGLAPRREVAKPVPGVVPQSSASGQRKVDYIKLVPPKAPFNMFKPVDRKAEVPKPINFPSSQSPPAAALSSPRAPPADVPKPVAPRIFSDADSDDSLSVYSDQFSMDSVSVMTGEERRPAGYAYVRYHNARTGDEDNRRDPAVNSVDEFGSRTESPRHDADLSLSTSPASVRRQPAVKRQGSSGSLVYQSESAHTTGSKTSYAQDMLARAHKAGAVASLRATPASPTPASPTPPTSAGSSHTRVQMLRDRPPPKQPIPGSVDDFRSRPLEAGIPFPPHVLKPVPVPIPFHAMSRELPPPTRNGR</sequence>
<feature type="compositionally biased region" description="Pro residues" evidence="1">
    <location>
        <begin position="399"/>
        <end position="408"/>
    </location>
</feature>
<evidence type="ECO:0000256" key="1">
    <source>
        <dbReference type="SAM" id="MobiDB-lite"/>
    </source>
</evidence>
<feature type="compositionally biased region" description="Pro residues" evidence="1">
    <location>
        <begin position="247"/>
        <end position="257"/>
    </location>
</feature>
<feature type="compositionally biased region" description="Basic and acidic residues" evidence="1">
    <location>
        <begin position="305"/>
        <end position="315"/>
    </location>
</feature>
<feature type="region of interest" description="Disordered" evidence="1">
    <location>
        <begin position="1"/>
        <end position="202"/>
    </location>
</feature>
<protein>
    <submittedName>
        <fullName evidence="2">Uncharacterized protein</fullName>
    </submittedName>
</protein>
<dbReference type="Proteomes" id="UP000292702">
    <property type="component" value="Unassembled WGS sequence"/>
</dbReference>
<feature type="compositionally biased region" description="Low complexity" evidence="1">
    <location>
        <begin position="233"/>
        <end position="246"/>
    </location>
</feature>
<comment type="caution">
    <text evidence="2">The sequence shown here is derived from an EMBL/GenBank/DDBJ whole genome shotgun (WGS) entry which is preliminary data.</text>
</comment>
<dbReference type="EMBL" id="RWJN01000653">
    <property type="protein sequence ID" value="TCD60131.1"/>
    <property type="molecule type" value="Genomic_DNA"/>
</dbReference>
<feature type="compositionally biased region" description="Basic and acidic residues" evidence="1">
    <location>
        <begin position="1"/>
        <end position="18"/>
    </location>
</feature>
<evidence type="ECO:0000313" key="2">
    <source>
        <dbReference type="EMBL" id="TCD60131.1"/>
    </source>
</evidence>